<sequence length="196" mass="22244">MGRSPRPSSILLRGRNLQREIQDRYPSILECLNNQSGDAQASPFHKQDATDVSPIVVAARHVREYGRSARAEALQTVGMLLKRIDQRKVSKEEVRNVFFMLCIDMFARDPFDNIAEVSLAFQLFRVLVQEEILQESDFIRAAITLCEEGRYDGCELFIQLAVDDKKTDLAESEVEVLTDIVSNLKLDQNKGKKNVA</sequence>
<gene>
    <name evidence="1" type="ORF">A7U60_g1289</name>
</gene>
<keyword evidence="2" id="KW-1185">Reference proteome</keyword>
<dbReference type="AlphaFoldDB" id="A0A9Q5I4Y2"/>
<comment type="caution">
    <text evidence="1">The sequence shown here is derived from an EMBL/GenBank/DDBJ whole genome shotgun (WGS) entry which is preliminary data.</text>
</comment>
<reference evidence="1" key="1">
    <citation type="submission" date="2016-06" db="EMBL/GenBank/DDBJ databases">
        <title>Draft Genome sequence of the fungus Inonotus baumii.</title>
        <authorList>
            <person name="Zhu H."/>
            <person name="Lin W."/>
        </authorList>
    </citation>
    <scope>NUCLEOTIDE SEQUENCE</scope>
    <source>
        <strain evidence="1">821</strain>
    </source>
</reference>
<organism evidence="1 2">
    <name type="scientific">Sanghuangporus baumii</name>
    <name type="common">Phellinus baumii</name>
    <dbReference type="NCBI Taxonomy" id="108892"/>
    <lineage>
        <taxon>Eukaryota</taxon>
        <taxon>Fungi</taxon>
        <taxon>Dikarya</taxon>
        <taxon>Basidiomycota</taxon>
        <taxon>Agaricomycotina</taxon>
        <taxon>Agaricomycetes</taxon>
        <taxon>Hymenochaetales</taxon>
        <taxon>Hymenochaetaceae</taxon>
        <taxon>Sanghuangporus</taxon>
    </lineage>
</organism>
<name>A0A9Q5I4Y2_SANBA</name>
<dbReference type="Proteomes" id="UP000757232">
    <property type="component" value="Unassembled WGS sequence"/>
</dbReference>
<proteinExistence type="predicted"/>
<dbReference type="EMBL" id="LNZH02000086">
    <property type="protein sequence ID" value="OCB91475.1"/>
    <property type="molecule type" value="Genomic_DNA"/>
</dbReference>
<protein>
    <submittedName>
        <fullName evidence="1">Uncharacterized protein</fullName>
    </submittedName>
</protein>
<evidence type="ECO:0000313" key="1">
    <source>
        <dbReference type="EMBL" id="OCB91475.1"/>
    </source>
</evidence>
<accession>A0A9Q5I4Y2</accession>
<evidence type="ECO:0000313" key="2">
    <source>
        <dbReference type="Proteomes" id="UP000757232"/>
    </source>
</evidence>